<feature type="compositionally biased region" description="Basic and acidic residues" evidence="1">
    <location>
        <begin position="1"/>
        <end position="10"/>
    </location>
</feature>
<gene>
    <name evidence="2" type="ORF">WQO_34160</name>
</gene>
<evidence type="ECO:0000313" key="2">
    <source>
        <dbReference type="EMBL" id="ALU98490.1"/>
    </source>
</evidence>
<dbReference type="AlphaFoldDB" id="A0A0U3MEH6"/>
<proteinExistence type="predicted"/>
<geneLocation type="plasmid" evidence="2 3">
    <name>SGLP1</name>
</geneLocation>
<dbReference type="GeneID" id="27787492"/>
<dbReference type="Proteomes" id="UP000064183">
    <property type="component" value="Plasmid SGLP1"/>
</dbReference>
<evidence type="ECO:0000313" key="3">
    <source>
        <dbReference type="Proteomes" id="UP000064183"/>
    </source>
</evidence>
<accession>A0A0U3MEH6</accession>
<reference evidence="2 3" key="1">
    <citation type="journal article" date="2012" name="J. Bacteriol.">
        <title>Draft genome sequence of Streptomyces globisporus C-1027, which produces an antitumor antibiotic consisting of a nine-membered enediyne with a chromoprotein.</title>
        <authorList>
            <person name="Wang L."/>
            <person name="Wang S."/>
            <person name="He Q."/>
            <person name="Yu T."/>
            <person name="Li Q."/>
            <person name="Hong B."/>
        </authorList>
    </citation>
    <scope>NUCLEOTIDE SEQUENCE [LARGE SCALE GENOMIC DNA]</scope>
    <source>
        <strain evidence="2 3">C-1027</strain>
        <plasmid evidence="2 3">SGLP1</plasmid>
    </source>
</reference>
<organism evidence="2 3">
    <name type="scientific">Streptomyces globisporus C-1027</name>
    <dbReference type="NCBI Taxonomy" id="1172567"/>
    <lineage>
        <taxon>Bacteria</taxon>
        <taxon>Bacillati</taxon>
        <taxon>Actinomycetota</taxon>
        <taxon>Actinomycetes</taxon>
        <taxon>Kitasatosporales</taxon>
        <taxon>Streptomycetaceae</taxon>
        <taxon>Streptomyces</taxon>
    </lineage>
</organism>
<dbReference type="KEGG" id="sgb:WQO_34160"/>
<protein>
    <submittedName>
        <fullName evidence="2">Uncharacterized protein</fullName>
    </submittedName>
</protein>
<dbReference type="EMBL" id="CP013739">
    <property type="protein sequence ID" value="ALU98490.1"/>
    <property type="molecule type" value="Genomic_DNA"/>
</dbReference>
<feature type="region of interest" description="Disordered" evidence="1">
    <location>
        <begin position="1"/>
        <end position="62"/>
    </location>
</feature>
<sequence length="62" mass="7064">MSTSTHDRAYPEPAAHPNWTTRRPAPRPLTPAQQQLNREALLLAQHSPSPRRTRKNPTEATR</sequence>
<dbReference type="RefSeq" id="WP_010064711.1">
    <property type="nucleotide sequence ID" value="NZ_CP013739.1"/>
</dbReference>
<evidence type="ECO:0000256" key="1">
    <source>
        <dbReference type="SAM" id="MobiDB-lite"/>
    </source>
</evidence>
<keyword evidence="2" id="KW-0614">Plasmid</keyword>
<name>A0A0U3MEH6_STRGL</name>